<name>A0ABQ0MA25_MYCCL</name>
<evidence type="ECO:0000313" key="3">
    <source>
        <dbReference type="Proteomes" id="UP000815677"/>
    </source>
</evidence>
<dbReference type="Pfam" id="PF00300">
    <property type="entry name" value="His_Phos_1"/>
    <property type="match status" value="1"/>
</dbReference>
<dbReference type="SMART" id="SM00855">
    <property type="entry name" value="PGAM"/>
    <property type="match status" value="1"/>
</dbReference>
<dbReference type="EMBL" id="DF849942">
    <property type="protein sequence ID" value="GAT60225.1"/>
    <property type="molecule type" value="Genomic_DNA"/>
</dbReference>
<sequence length="270" mass="29637">MAKGSATFTFIRHGESTDNVRSVWAGWADATLTVHGMQQAQALAASFSSTTRFDAILSSPLKRARMTAEEILKQQPQSPQLTISALLKERNFGVAEGKPTTWKRDFSVSLADNVSSGIYPQLSGRSEKFPEGECLDDVAVRAAEAWKELLLPFVRNAAETGSPVHVAVVSHGIFIREAFRVLAAHDRDADLSTANKDWLRNTGWTRVVVSEKEVEGAGEGLKADLTHFNECPHLNGIKRQKGGIGREAYDARQKDIRNFFGNGVGRSGRR</sequence>
<dbReference type="PANTHER" id="PTHR46517">
    <property type="entry name" value="FRUCTOSE-2,6-BISPHOSPHATASE TIGAR"/>
    <property type="match status" value="1"/>
</dbReference>
<organism evidence="2 3">
    <name type="scientific">Mycena chlorophos</name>
    <name type="common">Agaric fungus</name>
    <name type="synonym">Agaricus chlorophos</name>
    <dbReference type="NCBI Taxonomy" id="658473"/>
    <lineage>
        <taxon>Eukaryota</taxon>
        <taxon>Fungi</taxon>
        <taxon>Dikarya</taxon>
        <taxon>Basidiomycota</taxon>
        <taxon>Agaricomycotina</taxon>
        <taxon>Agaricomycetes</taxon>
        <taxon>Agaricomycetidae</taxon>
        <taxon>Agaricales</taxon>
        <taxon>Marasmiineae</taxon>
        <taxon>Mycenaceae</taxon>
        <taxon>Mycena</taxon>
    </lineage>
</organism>
<gene>
    <name evidence="2" type="ORF">MCHLO_16398</name>
</gene>
<evidence type="ECO:0000256" key="1">
    <source>
        <dbReference type="ARBA" id="ARBA00022801"/>
    </source>
</evidence>
<proteinExistence type="predicted"/>
<dbReference type="SUPFAM" id="SSF53254">
    <property type="entry name" value="Phosphoglycerate mutase-like"/>
    <property type="match status" value="1"/>
</dbReference>
<dbReference type="Gene3D" id="3.40.50.1240">
    <property type="entry name" value="Phosphoglycerate mutase-like"/>
    <property type="match status" value="1"/>
</dbReference>
<evidence type="ECO:0008006" key="4">
    <source>
        <dbReference type="Google" id="ProtNLM"/>
    </source>
</evidence>
<dbReference type="InterPro" id="IPR029033">
    <property type="entry name" value="His_PPase_superfam"/>
</dbReference>
<dbReference type="InterPro" id="IPR013078">
    <property type="entry name" value="His_Pase_superF_clade-1"/>
</dbReference>
<dbReference type="Proteomes" id="UP000815677">
    <property type="component" value="Unassembled WGS sequence"/>
</dbReference>
<protein>
    <recommendedName>
        <fullName evidence="4">Phosphoglycerate mutase-like protein</fullName>
    </recommendedName>
</protein>
<dbReference type="PANTHER" id="PTHR46517:SF1">
    <property type="entry name" value="FRUCTOSE-2,6-BISPHOSPHATASE TIGAR"/>
    <property type="match status" value="1"/>
</dbReference>
<evidence type="ECO:0000313" key="2">
    <source>
        <dbReference type="EMBL" id="GAT60225.1"/>
    </source>
</evidence>
<accession>A0ABQ0MA25</accession>
<reference evidence="2" key="1">
    <citation type="submission" date="2014-09" db="EMBL/GenBank/DDBJ databases">
        <title>Genome sequence of the luminous mushroom Mycena chlorophos for searching fungal bioluminescence genes.</title>
        <authorList>
            <person name="Tanaka Y."/>
            <person name="Kasuga D."/>
            <person name="Oba Y."/>
            <person name="Hase S."/>
            <person name="Sato K."/>
            <person name="Oba Y."/>
            <person name="Sakakibara Y."/>
        </authorList>
    </citation>
    <scope>NUCLEOTIDE SEQUENCE</scope>
</reference>
<keyword evidence="1" id="KW-0378">Hydrolase</keyword>
<dbReference type="CDD" id="cd07067">
    <property type="entry name" value="HP_PGM_like"/>
    <property type="match status" value="1"/>
</dbReference>
<keyword evidence="3" id="KW-1185">Reference proteome</keyword>
<dbReference type="InterPro" id="IPR051695">
    <property type="entry name" value="Phosphoglycerate_Mutase"/>
</dbReference>